<dbReference type="EMBL" id="FUWS01000001">
    <property type="protein sequence ID" value="SJZ34671.1"/>
    <property type="molecule type" value="Genomic_DNA"/>
</dbReference>
<dbReference type="InterPro" id="IPR037185">
    <property type="entry name" value="EmrE-like"/>
</dbReference>
<sequence>MGAVKHIPVGTGDAVWAGVGAALTVIYAMATAAESVSVGKIVFVAGIIVAVVGLKLVPGRPPEDAPEPG</sequence>
<dbReference type="Pfam" id="PF00893">
    <property type="entry name" value="Multi_Drug_Res"/>
    <property type="match status" value="1"/>
</dbReference>
<feature type="transmembrane region" description="Helical" evidence="2">
    <location>
        <begin position="36"/>
        <end position="57"/>
    </location>
</feature>
<evidence type="ECO:0000256" key="2">
    <source>
        <dbReference type="SAM" id="Phobius"/>
    </source>
</evidence>
<protein>
    <submittedName>
        <fullName evidence="3">Membrane transporters of cations and cationic drugs</fullName>
    </submittedName>
</protein>
<evidence type="ECO:0000313" key="4">
    <source>
        <dbReference type="Proteomes" id="UP000190637"/>
    </source>
</evidence>
<reference evidence="3 4" key="1">
    <citation type="submission" date="2017-02" db="EMBL/GenBank/DDBJ databases">
        <authorList>
            <person name="Peterson S.W."/>
        </authorList>
    </citation>
    <scope>NUCLEOTIDE SEQUENCE [LARGE SCALE GENOMIC DNA]</scope>
    <source>
        <strain evidence="3 4">DSM 45154</strain>
    </source>
</reference>
<feature type="transmembrane region" description="Helical" evidence="2">
    <location>
        <begin position="12"/>
        <end position="30"/>
    </location>
</feature>
<dbReference type="GO" id="GO:0005886">
    <property type="term" value="C:plasma membrane"/>
    <property type="evidence" value="ECO:0007669"/>
    <property type="project" value="UniProtKB-SubCell"/>
</dbReference>
<proteinExistence type="inferred from homology"/>
<accession>A0A1T4JWY2</accession>
<comment type="subcellular location">
    <subcellularLocation>
        <location evidence="1">Cell membrane</location>
        <topology evidence="1">Multi-pass membrane protein</topology>
    </subcellularLocation>
</comment>
<dbReference type="AlphaFoldDB" id="A0A1T4JWY2"/>
<dbReference type="SUPFAM" id="SSF103481">
    <property type="entry name" value="Multidrug resistance efflux transporter EmrE"/>
    <property type="match status" value="1"/>
</dbReference>
<comment type="similarity">
    <text evidence="1">Belongs to the drug/metabolite transporter (DMT) superfamily. Small multidrug resistance (SMR) (TC 2.A.7.1) family.</text>
</comment>
<organism evidence="3 4">
    <name type="scientific">Marinactinospora thermotolerans DSM 45154</name>
    <dbReference type="NCBI Taxonomy" id="1122192"/>
    <lineage>
        <taxon>Bacteria</taxon>
        <taxon>Bacillati</taxon>
        <taxon>Actinomycetota</taxon>
        <taxon>Actinomycetes</taxon>
        <taxon>Streptosporangiales</taxon>
        <taxon>Nocardiopsidaceae</taxon>
        <taxon>Marinactinospora</taxon>
    </lineage>
</organism>
<gene>
    <name evidence="3" type="ORF">SAMN02745673_00027</name>
</gene>
<dbReference type="InterPro" id="IPR045324">
    <property type="entry name" value="Small_multidrug_res"/>
</dbReference>
<dbReference type="Proteomes" id="UP000190637">
    <property type="component" value="Unassembled WGS sequence"/>
</dbReference>
<keyword evidence="4" id="KW-1185">Reference proteome</keyword>
<dbReference type="Gene3D" id="1.10.3730.20">
    <property type="match status" value="1"/>
</dbReference>
<keyword evidence="2" id="KW-1133">Transmembrane helix</keyword>
<name>A0A1T4JWY2_9ACTN</name>
<keyword evidence="1 2" id="KW-0812">Transmembrane</keyword>
<dbReference type="RefSeq" id="WP_394330014.1">
    <property type="nucleotide sequence ID" value="NZ_FUWS01000001.1"/>
</dbReference>
<evidence type="ECO:0000313" key="3">
    <source>
        <dbReference type="EMBL" id="SJZ34671.1"/>
    </source>
</evidence>
<evidence type="ECO:0000256" key="1">
    <source>
        <dbReference type="RuleBase" id="RU003942"/>
    </source>
</evidence>
<keyword evidence="2" id="KW-0472">Membrane</keyword>
<dbReference type="GO" id="GO:0022857">
    <property type="term" value="F:transmembrane transporter activity"/>
    <property type="evidence" value="ECO:0007669"/>
    <property type="project" value="InterPro"/>
</dbReference>